<evidence type="ECO:0000313" key="7">
    <source>
        <dbReference type="EMBL" id="PHN03770.1"/>
    </source>
</evidence>
<dbReference type="GO" id="GO:0005506">
    <property type="term" value="F:iron ion binding"/>
    <property type="evidence" value="ECO:0007669"/>
    <property type="project" value="InterPro"/>
</dbReference>
<comment type="cofactor">
    <cofactor evidence="1">
        <name>Fe(3+)</name>
        <dbReference type="ChEBI" id="CHEBI:29034"/>
    </cofactor>
</comment>
<dbReference type="GO" id="GO:0043448">
    <property type="term" value="P:alkane catabolic process"/>
    <property type="evidence" value="ECO:0007669"/>
    <property type="project" value="TreeGrafter"/>
</dbReference>
<dbReference type="PROSITE" id="PS50903">
    <property type="entry name" value="RUBREDOXIN_LIKE"/>
    <property type="match status" value="1"/>
</dbReference>
<evidence type="ECO:0000256" key="1">
    <source>
        <dbReference type="ARBA" id="ARBA00001965"/>
    </source>
</evidence>
<dbReference type="PANTHER" id="PTHR47627:SF1">
    <property type="entry name" value="RUBREDOXIN-1-RELATED"/>
    <property type="match status" value="1"/>
</dbReference>
<dbReference type="Proteomes" id="UP000223913">
    <property type="component" value="Unassembled WGS sequence"/>
</dbReference>
<dbReference type="SUPFAM" id="SSF57802">
    <property type="entry name" value="Rubredoxin-like"/>
    <property type="match status" value="1"/>
</dbReference>
<dbReference type="EMBL" id="PDUD01000029">
    <property type="protein sequence ID" value="PHN03770.1"/>
    <property type="molecule type" value="Genomic_DNA"/>
</dbReference>
<dbReference type="PANTHER" id="PTHR47627">
    <property type="entry name" value="RUBREDOXIN"/>
    <property type="match status" value="1"/>
</dbReference>
<dbReference type="Gene3D" id="2.20.28.10">
    <property type="match status" value="1"/>
</dbReference>
<reference evidence="7 8" key="1">
    <citation type="submission" date="2017-10" db="EMBL/GenBank/DDBJ databases">
        <title>The draft genome sequence of Lewinella nigricans NBRC 102662.</title>
        <authorList>
            <person name="Wang K."/>
        </authorList>
    </citation>
    <scope>NUCLEOTIDE SEQUENCE [LARGE SCALE GENOMIC DNA]</scope>
    <source>
        <strain evidence="7 8">NBRC 102662</strain>
    </source>
</reference>
<keyword evidence="4" id="KW-0249">Electron transport</keyword>
<proteinExistence type="predicted"/>
<keyword evidence="8" id="KW-1185">Reference proteome</keyword>
<dbReference type="OrthoDB" id="9758182at2"/>
<keyword evidence="5" id="KW-0408">Iron</keyword>
<dbReference type="RefSeq" id="WP_099152802.1">
    <property type="nucleotide sequence ID" value="NZ_PDUD01000029.1"/>
</dbReference>
<evidence type="ECO:0000259" key="6">
    <source>
        <dbReference type="PROSITE" id="PS50903"/>
    </source>
</evidence>
<protein>
    <submittedName>
        <fullName evidence="7">Rubredoxin</fullName>
    </submittedName>
</protein>
<dbReference type="GO" id="GO:0009055">
    <property type="term" value="F:electron transfer activity"/>
    <property type="evidence" value="ECO:0007669"/>
    <property type="project" value="TreeGrafter"/>
</dbReference>
<evidence type="ECO:0000313" key="8">
    <source>
        <dbReference type="Proteomes" id="UP000223913"/>
    </source>
</evidence>
<evidence type="ECO:0000256" key="3">
    <source>
        <dbReference type="ARBA" id="ARBA00022723"/>
    </source>
</evidence>
<keyword evidence="2" id="KW-0813">Transport</keyword>
<evidence type="ECO:0000256" key="5">
    <source>
        <dbReference type="ARBA" id="ARBA00023004"/>
    </source>
</evidence>
<dbReference type="AlphaFoldDB" id="A0A2D0N5V2"/>
<organism evidence="7 8">
    <name type="scientific">Flavilitoribacter nigricans (strain ATCC 23147 / DSM 23189 / NBRC 102662 / NCIMB 1420 / SS-2)</name>
    <name type="common">Lewinella nigricans</name>
    <dbReference type="NCBI Taxonomy" id="1122177"/>
    <lineage>
        <taxon>Bacteria</taxon>
        <taxon>Pseudomonadati</taxon>
        <taxon>Bacteroidota</taxon>
        <taxon>Saprospiria</taxon>
        <taxon>Saprospirales</taxon>
        <taxon>Lewinellaceae</taxon>
        <taxon>Flavilitoribacter</taxon>
    </lineage>
</organism>
<evidence type="ECO:0000256" key="2">
    <source>
        <dbReference type="ARBA" id="ARBA00022448"/>
    </source>
</evidence>
<name>A0A2D0N5V2_FLAN2</name>
<evidence type="ECO:0000256" key="4">
    <source>
        <dbReference type="ARBA" id="ARBA00022982"/>
    </source>
</evidence>
<dbReference type="InterPro" id="IPR050526">
    <property type="entry name" value="Rubredoxin_ET"/>
</dbReference>
<dbReference type="CDD" id="cd00730">
    <property type="entry name" value="rubredoxin"/>
    <property type="match status" value="1"/>
</dbReference>
<dbReference type="InterPro" id="IPR024934">
    <property type="entry name" value="Rubredoxin-like_dom"/>
</dbReference>
<sequence>MKKDLLRVMVKGGICSPSELKQIVEAAEAMKLSSILLGSRQDILIPSKLSVKEINDQLPNFNIEYVSNRKYQNIVSSYVSADILPGTPWLNGATYLYILEQFRYHPKIEINITDPRQRLVPLFTGQLNFIASEQEDYWYLYLRLPGSDKLQRYPVWVHSWDISKLARLIEDYWEDIDDLEEMFFIANEKLELNNRTISKPLQIPFTPFPYYEGMNKMGLGQYWLGLYWRNNCYDLNFLKAISDLCLECRIGKICLTPWKSLIIKGIPGEQKLLWEKLLGNFGINVRHSSLELNWHLPVANEEALELKRYLVRNFDQNDISTYGLTFGITSGYGPYFTSIVIEKNPPPKVVREFEIRPTYNVLYCEDFDPNKLEYQNYAQDVDKIELPGLLMELSRLYFSQLGEHRASTTAPASPDPSRNQVRINAFQCPDCLTIYDSRYGDEAADVAPGTPFEQVPDSYECPVCECPKSAFRIMVIEPTA</sequence>
<dbReference type="InterPro" id="IPR024935">
    <property type="entry name" value="Rubredoxin_dom"/>
</dbReference>
<keyword evidence="3" id="KW-0479">Metal-binding</keyword>
<accession>A0A2D0N5V2</accession>
<gene>
    <name evidence="7" type="ORF">CRP01_24795</name>
</gene>
<comment type="caution">
    <text evidence="7">The sequence shown here is derived from an EMBL/GenBank/DDBJ whole genome shotgun (WGS) entry which is preliminary data.</text>
</comment>
<feature type="domain" description="Rubredoxin-like" evidence="6">
    <location>
        <begin position="423"/>
        <end position="474"/>
    </location>
</feature>
<dbReference type="Pfam" id="PF00301">
    <property type="entry name" value="Rubredoxin"/>
    <property type="match status" value="1"/>
</dbReference>